<organism evidence="1 2">
    <name type="scientific">Scleroderma citrinum Foug A</name>
    <dbReference type="NCBI Taxonomy" id="1036808"/>
    <lineage>
        <taxon>Eukaryota</taxon>
        <taxon>Fungi</taxon>
        <taxon>Dikarya</taxon>
        <taxon>Basidiomycota</taxon>
        <taxon>Agaricomycotina</taxon>
        <taxon>Agaricomycetes</taxon>
        <taxon>Agaricomycetidae</taxon>
        <taxon>Boletales</taxon>
        <taxon>Sclerodermatineae</taxon>
        <taxon>Sclerodermataceae</taxon>
        <taxon>Scleroderma</taxon>
    </lineage>
</organism>
<keyword evidence="2" id="KW-1185">Reference proteome</keyword>
<evidence type="ECO:0000313" key="2">
    <source>
        <dbReference type="Proteomes" id="UP000053989"/>
    </source>
</evidence>
<dbReference type="Proteomes" id="UP000053989">
    <property type="component" value="Unassembled WGS sequence"/>
</dbReference>
<name>A0A0C3DGP1_9AGAM</name>
<dbReference type="EMBL" id="KN822068">
    <property type="protein sequence ID" value="KIM59875.1"/>
    <property type="molecule type" value="Genomic_DNA"/>
</dbReference>
<proteinExistence type="predicted"/>
<accession>A0A0C3DGP1</accession>
<reference evidence="2" key="2">
    <citation type="submission" date="2015-01" db="EMBL/GenBank/DDBJ databases">
        <title>Evolutionary Origins and Diversification of the Mycorrhizal Mutualists.</title>
        <authorList>
            <consortium name="DOE Joint Genome Institute"/>
            <consortium name="Mycorrhizal Genomics Consortium"/>
            <person name="Kohler A."/>
            <person name="Kuo A."/>
            <person name="Nagy L.G."/>
            <person name="Floudas D."/>
            <person name="Copeland A."/>
            <person name="Barry K.W."/>
            <person name="Cichocki N."/>
            <person name="Veneault-Fourrey C."/>
            <person name="LaButti K."/>
            <person name="Lindquist E.A."/>
            <person name="Lipzen A."/>
            <person name="Lundell T."/>
            <person name="Morin E."/>
            <person name="Murat C."/>
            <person name="Riley R."/>
            <person name="Ohm R."/>
            <person name="Sun H."/>
            <person name="Tunlid A."/>
            <person name="Henrissat B."/>
            <person name="Grigoriev I.V."/>
            <person name="Hibbett D.S."/>
            <person name="Martin F."/>
        </authorList>
    </citation>
    <scope>NUCLEOTIDE SEQUENCE [LARGE SCALE GENOMIC DNA]</scope>
    <source>
        <strain evidence="2">Foug A</strain>
    </source>
</reference>
<reference evidence="1 2" key="1">
    <citation type="submission" date="2014-04" db="EMBL/GenBank/DDBJ databases">
        <authorList>
            <consortium name="DOE Joint Genome Institute"/>
            <person name="Kuo A."/>
            <person name="Kohler A."/>
            <person name="Nagy L.G."/>
            <person name="Floudas D."/>
            <person name="Copeland A."/>
            <person name="Barry K.W."/>
            <person name="Cichocki N."/>
            <person name="Veneault-Fourrey C."/>
            <person name="LaButti K."/>
            <person name="Lindquist E.A."/>
            <person name="Lipzen A."/>
            <person name="Lundell T."/>
            <person name="Morin E."/>
            <person name="Murat C."/>
            <person name="Sun H."/>
            <person name="Tunlid A."/>
            <person name="Henrissat B."/>
            <person name="Grigoriev I.V."/>
            <person name="Hibbett D.S."/>
            <person name="Martin F."/>
            <person name="Nordberg H.P."/>
            <person name="Cantor M.N."/>
            <person name="Hua S.X."/>
        </authorList>
    </citation>
    <scope>NUCLEOTIDE SEQUENCE [LARGE SCALE GENOMIC DNA]</scope>
    <source>
        <strain evidence="1 2">Foug A</strain>
    </source>
</reference>
<dbReference type="InParanoid" id="A0A0C3DGP1"/>
<sequence>MMLTGQAHRQKIICDKDAQTAVKMRSTAYYHVFRSNLRLFYLRVAKPPSMRVLEFWVWQRVEGVTERRKVLIKLRYSRIRDQRACILEKKGNSDKGWTVCVKEGRQMVVGDHRPRLVWSPHEPEEKIR</sequence>
<gene>
    <name evidence="1" type="ORF">SCLCIDRAFT_977211</name>
</gene>
<protein>
    <submittedName>
        <fullName evidence="1">Uncharacterized protein</fullName>
    </submittedName>
</protein>
<evidence type="ECO:0000313" key="1">
    <source>
        <dbReference type="EMBL" id="KIM59875.1"/>
    </source>
</evidence>
<dbReference type="AlphaFoldDB" id="A0A0C3DGP1"/>
<dbReference type="HOGENOM" id="CLU_1960890_0_0_1"/>